<dbReference type="STRING" id="479433.Caci_8961"/>
<accession>C7Q416</accession>
<dbReference type="Gene3D" id="3.40.630.30">
    <property type="match status" value="1"/>
</dbReference>
<dbReference type="InterPro" id="IPR016181">
    <property type="entry name" value="Acyl_CoA_acyltransferase"/>
</dbReference>
<dbReference type="SUPFAM" id="SSF55729">
    <property type="entry name" value="Acyl-CoA N-acyltransferases (Nat)"/>
    <property type="match status" value="1"/>
</dbReference>
<feature type="domain" description="N-acetyltransferase" evidence="1">
    <location>
        <begin position="4"/>
        <end position="199"/>
    </location>
</feature>
<keyword evidence="2" id="KW-0808">Transferase</keyword>
<dbReference type="InterPro" id="IPR052523">
    <property type="entry name" value="Trichothecene_AcTrans"/>
</dbReference>
<dbReference type="OrthoDB" id="7057833at2"/>
<name>C7Q416_CATAD</name>
<dbReference type="Proteomes" id="UP000000851">
    <property type="component" value="Chromosome"/>
</dbReference>
<proteinExistence type="predicted"/>
<dbReference type="HOGENOM" id="CLU_060131_7_0_11"/>
<protein>
    <submittedName>
        <fullName evidence="2">GCN5-related N-acetyltransferase</fullName>
    </submittedName>
</protein>
<dbReference type="PANTHER" id="PTHR42791">
    <property type="entry name" value="GNAT FAMILY ACETYLTRANSFERASE"/>
    <property type="match status" value="1"/>
</dbReference>
<dbReference type="GO" id="GO:0016747">
    <property type="term" value="F:acyltransferase activity, transferring groups other than amino-acyl groups"/>
    <property type="evidence" value="ECO:0007669"/>
    <property type="project" value="InterPro"/>
</dbReference>
<keyword evidence="3" id="KW-1185">Reference proteome</keyword>
<dbReference type="InParanoid" id="C7Q416"/>
<dbReference type="PANTHER" id="PTHR42791:SF1">
    <property type="entry name" value="N-ACETYLTRANSFERASE DOMAIN-CONTAINING PROTEIN"/>
    <property type="match status" value="1"/>
</dbReference>
<organism evidence="2 3">
    <name type="scientific">Catenulispora acidiphila (strain DSM 44928 / JCM 14897 / NBRC 102108 / NRRL B-24433 / ID139908)</name>
    <dbReference type="NCBI Taxonomy" id="479433"/>
    <lineage>
        <taxon>Bacteria</taxon>
        <taxon>Bacillati</taxon>
        <taxon>Actinomycetota</taxon>
        <taxon>Actinomycetes</taxon>
        <taxon>Catenulisporales</taxon>
        <taxon>Catenulisporaceae</taxon>
        <taxon>Catenulispora</taxon>
    </lineage>
</organism>
<dbReference type="RefSeq" id="WP_015797498.1">
    <property type="nucleotide sequence ID" value="NC_013131.1"/>
</dbReference>
<sequence>MSPRDIVLAQPQDTDTLSLVIAEAFLGLAPSLWLIPGENDRRRVFPGYFRLYVAEAMRRGHVYTTTERSAVALWLPVSEEGEVPGADYDQELAAVTERWVDRFRTFDALLNKHHPTGLRHDHLAILAVHPDQQGQGIGTELLAAHHRRLDQSDAPSAAYLEASDATTRQLYLKHGYADLGDPIQLPAGPPMFPMLRRPASLGA</sequence>
<gene>
    <name evidence="2" type="ordered locus">Caci_8961</name>
</gene>
<dbReference type="Pfam" id="PF13673">
    <property type="entry name" value="Acetyltransf_10"/>
    <property type="match status" value="1"/>
</dbReference>
<evidence type="ECO:0000259" key="1">
    <source>
        <dbReference type="PROSITE" id="PS51186"/>
    </source>
</evidence>
<dbReference type="KEGG" id="cai:Caci_8961"/>
<dbReference type="CDD" id="cd04301">
    <property type="entry name" value="NAT_SF"/>
    <property type="match status" value="1"/>
</dbReference>
<evidence type="ECO:0000313" key="2">
    <source>
        <dbReference type="EMBL" id="ACU77774.1"/>
    </source>
</evidence>
<reference evidence="2 3" key="1">
    <citation type="journal article" date="2009" name="Stand. Genomic Sci.">
        <title>Complete genome sequence of Catenulispora acidiphila type strain (ID 139908).</title>
        <authorList>
            <person name="Copeland A."/>
            <person name="Lapidus A."/>
            <person name="Glavina Del Rio T."/>
            <person name="Nolan M."/>
            <person name="Lucas S."/>
            <person name="Chen F."/>
            <person name="Tice H."/>
            <person name="Cheng J.F."/>
            <person name="Bruce D."/>
            <person name="Goodwin L."/>
            <person name="Pitluck S."/>
            <person name="Mikhailova N."/>
            <person name="Pati A."/>
            <person name="Ivanova N."/>
            <person name="Mavromatis K."/>
            <person name="Chen A."/>
            <person name="Palaniappan K."/>
            <person name="Chain P."/>
            <person name="Land M."/>
            <person name="Hauser L."/>
            <person name="Chang Y.J."/>
            <person name="Jeffries C.D."/>
            <person name="Chertkov O."/>
            <person name="Brettin T."/>
            <person name="Detter J.C."/>
            <person name="Han C."/>
            <person name="Ali Z."/>
            <person name="Tindall B.J."/>
            <person name="Goker M."/>
            <person name="Bristow J."/>
            <person name="Eisen J.A."/>
            <person name="Markowitz V."/>
            <person name="Hugenholtz P."/>
            <person name="Kyrpides N.C."/>
            <person name="Klenk H.P."/>
        </authorList>
    </citation>
    <scope>NUCLEOTIDE SEQUENCE [LARGE SCALE GENOMIC DNA]</scope>
    <source>
        <strain evidence="3">DSM 44928 / JCM 14897 / NBRC 102108 / NRRL B-24433 / ID139908</strain>
    </source>
</reference>
<dbReference type="eggNOG" id="COG0454">
    <property type="taxonomic scope" value="Bacteria"/>
</dbReference>
<evidence type="ECO:0000313" key="3">
    <source>
        <dbReference type="Proteomes" id="UP000000851"/>
    </source>
</evidence>
<dbReference type="EMBL" id="CP001700">
    <property type="protein sequence ID" value="ACU77774.1"/>
    <property type="molecule type" value="Genomic_DNA"/>
</dbReference>
<dbReference type="AlphaFoldDB" id="C7Q416"/>
<dbReference type="InterPro" id="IPR000182">
    <property type="entry name" value="GNAT_dom"/>
</dbReference>
<dbReference type="PROSITE" id="PS51186">
    <property type="entry name" value="GNAT"/>
    <property type="match status" value="1"/>
</dbReference>